<keyword evidence="7" id="KW-0328">Glycosyltransferase</keyword>
<dbReference type="Proteomes" id="UP000005237">
    <property type="component" value="Unassembled WGS sequence"/>
</dbReference>
<keyword evidence="10" id="KW-0746">Sphingolipid metabolism</keyword>
<evidence type="ECO:0000256" key="14">
    <source>
        <dbReference type="ARBA" id="ARBA00052646"/>
    </source>
</evidence>
<dbReference type="GO" id="GO:0002119">
    <property type="term" value="P:nematode larval development"/>
    <property type="evidence" value="ECO:0007669"/>
    <property type="project" value="EnsemblMetazoa"/>
</dbReference>
<comment type="pathway">
    <text evidence="2">Lipid metabolism; sphingolipid metabolism.</text>
</comment>
<evidence type="ECO:0000256" key="13">
    <source>
        <dbReference type="ARBA" id="ARBA00023136"/>
    </source>
</evidence>
<dbReference type="GO" id="GO:0042661">
    <property type="term" value="P:regulation of mesodermal cell fate specification"/>
    <property type="evidence" value="ECO:0007669"/>
    <property type="project" value="EnsemblMetazoa"/>
</dbReference>
<keyword evidence="18" id="KW-1185">Reference proteome</keyword>
<reference evidence="18" key="1">
    <citation type="submission" date="2010-08" db="EMBL/GenBank/DDBJ databases">
        <authorList>
            <consortium name="Caenorhabditis japonica Sequencing Consortium"/>
            <person name="Wilson R.K."/>
        </authorList>
    </citation>
    <scope>NUCLEOTIDE SEQUENCE [LARGE SCALE GENOMIC DNA]</scope>
    <source>
        <strain evidence="18">DF5081</strain>
    </source>
</reference>
<dbReference type="GO" id="GO:0005886">
    <property type="term" value="C:plasma membrane"/>
    <property type="evidence" value="ECO:0007669"/>
    <property type="project" value="EnsemblMetazoa"/>
</dbReference>
<accession>A0A8R1E566</accession>
<evidence type="ECO:0000256" key="1">
    <source>
        <dbReference type="ARBA" id="ARBA00004141"/>
    </source>
</evidence>
<dbReference type="GO" id="GO:0006679">
    <property type="term" value="P:glucosylceramide biosynthetic process"/>
    <property type="evidence" value="ECO:0007669"/>
    <property type="project" value="EnsemblMetazoa"/>
</dbReference>
<evidence type="ECO:0000256" key="7">
    <source>
        <dbReference type="ARBA" id="ARBA00022676"/>
    </source>
</evidence>
<proteinExistence type="inferred from homology"/>
<evidence type="ECO:0000256" key="12">
    <source>
        <dbReference type="ARBA" id="ARBA00023098"/>
    </source>
</evidence>
<dbReference type="GO" id="GO:0008120">
    <property type="term" value="F:ceramide glucosyltransferase activity"/>
    <property type="evidence" value="ECO:0007669"/>
    <property type="project" value="UniProtKB-EC"/>
</dbReference>
<comment type="subcellular location">
    <subcellularLocation>
        <location evidence="1">Membrane</location>
        <topology evidence="1">Multi-pass membrane protein</topology>
    </subcellularLocation>
</comment>
<keyword evidence="9 16" id="KW-0812">Transmembrane</keyword>
<comment type="catalytic activity">
    <reaction evidence="15">
        <text>an N-acyl-15-methylhexadecasphing-4-enine + UDP-alpha-D-glucose = an N-acyl-1-beta-D-glucosyl-15-methylhexadecasphing-4-enine + UDP + H(+)</text>
        <dbReference type="Rhea" id="RHEA:34611"/>
        <dbReference type="ChEBI" id="CHEBI:15378"/>
        <dbReference type="ChEBI" id="CHEBI:58223"/>
        <dbReference type="ChEBI" id="CHEBI:58885"/>
        <dbReference type="ChEBI" id="CHEBI:70815"/>
        <dbReference type="ChEBI" id="CHEBI:70846"/>
    </reaction>
    <physiologicalReaction direction="left-to-right" evidence="15">
        <dbReference type="Rhea" id="RHEA:34612"/>
    </physiologicalReaction>
</comment>
<dbReference type="InterPro" id="IPR025993">
    <property type="entry name" value="Ceramide_glucosylTrfase"/>
</dbReference>
<evidence type="ECO:0000256" key="15">
    <source>
        <dbReference type="ARBA" id="ARBA00053005"/>
    </source>
</evidence>
<evidence type="ECO:0000256" key="2">
    <source>
        <dbReference type="ARBA" id="ARBA00004760"/>
    </source>
</evidence>
<comment type="pathway">
    <text evidence="3">Sphingolipid metabolism.</text>
</comment>
<keyword evidence="6" id="KW-0444">Lipid biosynthesis</keyword>
<protein>
    <recommendedName>
        <fullName evidence="5">ceramide glucosyltransferase</fullName>
        <ecNumber evidence="5">2.4.1.80</ecNumber>
    </recommendedName>
</protein>
<dbReference type="FunFam" id="3.90.550.10:FF:000207">
    <property type="entry name" value="Ceramide glucosyltransferase 1"/>
    <property type="match status" value="1"/>
</dbReference>
<dbReference type="CDD" id="cd02520">
    <property type="entry name" value="Glucosylceramide_synthase"/>
    <property type="match status" value="1"/>
</dbReference>
<keyword evidence="13 16" id="KW-0472">Membrane</keyword>
<dbReference type="EC" id="2.4.1.80" evidence="5"/>
<dbReference type="Gene3D" id="3.90.550.10">
    <property type="entry name" value="Spore Coat Polysaccharide Biosynthesis Protein SpsA, Chain A"/>
    <property type="match status" value="1"/>
</dbReference>
<evidence type="ECO:0000256" key="4">
    <source>
        <dbReference type="ARBA" id="ARBA00006739"/>
    </source>
</evidence>
<feature type="transmembrane region" description="Helical" evidence="16">
    <location>
        <begin position="456"/>
        <end position="476"/>
    </location>
</feature>
<evidence type="ECO:0000313" key="17">
    <source>
        <dbReference type="EnsemblMetazoa" id="CJA18942a.1"/>
    </source>
</evidence>
<evidence type="ECO:0000256" key="3">
    <source>
        <dbReference type="ARBA" id="ARBA00004991"/>
    </source>
</evidence>
<evidence type="ECO:0000313" key="18">
    <source>
        <dbReference type="Proteomes" id="UP000005237"/>
    </source>
</evidence>
<dbReference type="PANTHER" id="PTHR12726">
    <property type="entry name" value="CERAMIDE GLUCOSYLTRANSFERASE"/>
    <property type="match status" value="1"/>
</dbReference>
<keyword evidence="12" id="KW-0443">Lipid metabolism</keyword>
<evidence type="ECO:0000256" key="10">
    <source>
        <dbReference type="ARBA" id="ARBA00022919"/>
    </source>
</evidence>
<dbReference type="PANTHER" id="PTHR12726:SF1">
    <property type="entry name" value="CERAMIDE GLUCOSYLTRANSFERASE 1-RELATED"/>
    <property type="match status" value="1"/>
</dbReference>
<evidence type="ECO:0000256" key="16">
    <source>
        <dbReference type="SAM" id="Phobius"/>
    </source>
</evidence>
<dbReference type="GO" id="GO:1904508">
    <property type="term" value="P:regulation of protein localization to basolateral plasma membrane"/>
    <property type="evidence" value="ECO:0007669"/>
    <property type="project" value="EnsemblMetazoa"/>
</dbReference>
<dbReference type="InterPro" id="IPR029044">
    <property type="entry name" value="Nucleotide-diphossugar_trans"/>
</dbReference>
<sequence>MSEDFLNRGHDQEESEARDYDIDERLVRLGKSIDTFTTAPTIVIANSTDDFVDLDFHRAKGDQLYATLNPRQKEFCDAVIAAATDFTLPQIFVLDAVASSTSSIIGAAAAAAVEQPSGSPSTSSFLLLELPFRQLLRLQSTHTLIAESKRMIASLDVPTSLAIAGFIFVFCLYLIHIIAFCYSKYRLHHSVLPNSSLPGVSVIKPIVGTDENLYENLETFFTTQYHKFELLFCFHSQEDPAVEVVESLMKKYPTVDAKMFFKGETVGLNPKINNMMPAYRAARYPLILVSDSGIFMRSDGILDMATTMMSHEKMALVTQTPYCKDRDGFDAAFEQLYFGTSHGRIYLAGNCMDFVCSTGMSSMMKKEALDECGGIANFGGYLAEDYFFGRDLANRGYKSAISTHPALQNSASVSISSFLDRICRWVKLRIAMLPHIILVEPLQDCFPSGLIMSFSLNYLTGIPVVPTLALHTAYWITMDFSLMNSMQNKELNFSLAQFLLIWLLRELSAPLVFIKALLEPTIRWRNNVFHLAWGGRILPNKSV</sequence>
<dbReference type="EnsemblMetazoa" id="CJA18942a.1">
    <property type="protein sequence ID" value="CJA18942a.1"/>
    <property type="gene ID" value="WBGene00138146"/>
</dbReference>
<name>A0A8R1E566_CAEJA</name>
<feature type="transmembrane region" description="Helical" evidence="16">
    <location>
        <begin position="496"/>
        <end position="518"/>
    </location>
</feature>
<evidence type="ECO:0000256" key="8">
    <source>
        <dbReference type="ARBA" id="ARBA00022679"/>
    </source>
</evidence>
<organism evidence="17 18">
    <name type="scientific">Caenorhabditis japonica</name>
    <dbReference type="NCBI Taxonomy" id="281687"/>
    <lineage>
        <taxon>Eukaryota</taxon>
        <taxon>Metazoa</taxon>
        <taxon>Ecdysozoa</taxon>
        <taxon>Nematoda</taxon>
        <taxon>Chromadorea</taxon>
        <taxon>Rhabditida</taxon>
        <taxon>Rhabditina</taxon>
        <taxon>Rhabditomorpha</taxon>
        <taxon>Rhabditoidea</taxon>
        <taxon>Rhabditidae</taxon>
        <taxon>Peloderinae</taxon>
        <taxon>Caenorhabditis</taxon>
    </lineage>
</organism>
<reference evidence="17" key="2">
    <citation type="submission" date="2022-06" db="UniProtKB">
        <authorList>
            <consortium name="EnsemblMetazoa"/>
        </authorList>
    </citation>
    <scope>IDENTIFICATION</scope>
    <source>
        <strain evidence="17">DF5081</strain>
    </source>
</reference>
<evidence type="ECO:0000256" key="6">
    <source>
        <dbReference type="ARBA" id="ARBA00022516"/>
    </source>
</evidence>
<feature type="transmembrane region" description="Helical" evidence="16">
    <location>
        <begin position="161"/>
        <end position="182"/>
    </location>
</feature>
<evidence type="ECO:0000256" key="9">
    <source>
        <dbReference type="ARBA" id="ARBA00022692"/>
    </source>
</evidence>
<comment type="catalytic activity">
    <reaction evidence="14">
        <text>an N-acylsphing-4-enine + UDP-alpha-D-glucose = a beta-D-glucosyl-(1&lt;-&gt;1')-N-acylsphing-4-enine + UDP + H(+)</text>
        <dbReference type="Rhea" id="RHEA:12088"/>
        <dbReference type="ChEBI" id="CHEBI:15378"/>
        <dbReference type="ChEBI" id="CHEBI:22801"/>
        <dbReference type="ChEBI" id="CHEBI:52639"/>
        <dbReference type="ChEBI" id="CHEBI:58223"/>
        <dbReference type="ChEBI" id="CHEBI:58885"/>
        <dbReference type="EC" id="2.4.1.80"/>
    </reaction>
    <physiologicalReaction direction="left-to-right" evidence="14">
        <dbReference type="Rhea" id="RHEA:12089"/>
    </physiologicalReaction>
</comment>
<dbReference type="AlphaFoldDB" id="A0A8R1E566"/>
<dbReference type="SUPFAM" id="SSF53448">
    <property type="entry name" value="Nucleotide-diphospho-sugar transferases"/>
    <property type="match status" value="1"/>
</dbReference>
<keyword evidence="8" id="KW-0808">Transferase</keyword>
<evidence type="ECO:0000256" key="11">
    <source>
        <dbReference type="ARBA" id="ARBA00022989"/>
    </source>
</evidence>
<evidence type="ECO:0000256" key="5">
    <source>
        <dbReference type="ARBA" id="ARBA00012699"/>
    </source>
</evidence>
<keyword evidence="11 16" id="KW-1133">Transmembrane helix</keyword>
<comment type="similarity">
    <text evidence="4">Belongs to the glycosyltransferase 2 family.</text>
</comment>
<dbReference type="Pfam" id="PF13506">
    <property type="entry name" value="Glyco_transf_21"/>
    <property type="match status" value="1"/>
</dbReference>